<feature type="transmembrane region" description="Helical" evidence="1">
    <location>
        <begin position="59"/>
        <end position="80"/>
    </location>
</feature>
<gene>
    <name evidence="2" type="ORF">DDQ50_12080</name>
</gene>
<accession>A0A2V1HP80</accession>
<feature type="transmembrane region" description="Helical" evidence="1">
    <location>
        <begin position="6"/>
        <end position="28"/>
    </location>
</feature>
<keyword evidence="1" id="KW-0812">Transmembrane</keyword>
<organism evidence="2 3">
    <name type="scientific">Amnibacterium flavum</name>
    <dbReference type="NCBI Taxonomy" id="2173173"/>
    <lineage>
        <taxon>Bacteria</taxon>
        <taxon>Bacillati</taxon>
        <taxon>Actinomycetota</taxon>
        <taxon>Actinomycetes</taxon>
        <taxon>Micrococcales</taxon>
        <taxon>Microbacteriaceae</taxon>
        <taxon>Amnibacterium</taxon>
    </lineage>
</organism>
<dbReference type="Proteomes" id="UP000244893">
    <property type="component" value="Unassembled WGS sequence"/>
</dbReference>
<dbReference type="RefSeq" id="WP_116756954.1">
    <property type="nucleotide sequence ID" value="NZ_JBHUEX010000001.1"/>
</dbReference>
<dbReference type="AlphaFoldDB" id="A0A2V1HP80"/>
<comment type="caution">
    <text evidence="2">The sequence shown here is derived from an EMBL/GenBank/DDBJ whole genome shotgun (WGS) entry which is preliminary data.</text>
</comment>
<keyword evidence="3" id="KW-1185">Reference proteome</keyword>
<name>A0A2V1HP80_9MICO</name>
<protein>
    <submittedName>
        <fullName evidence="2">Uncharacterized protein</fullName>
    </submittedName>
</protein>
<dbReference type="EMBL" id="QEOP01000002">
    <property type="protein sequence ID" value="PVZ94443.1"/>
    <property type="molecule type" value="Genomic_DNA"/>
</dbReference>
<evidence type="ECO:0000313" key="3">
    <source>
        <dbReference type="Proteomes" id="UP000244893"/>
    </source>
</evidence>
<reference evidence="2 3" key="1">
    <citation type="submission" date="2018-05" db="EMBL/GenBank/DDBJ databases">
        <title>Amnibacterium sp. M8JJ-5, whole genome shotgun sequence.</title>
        <authorList>
            <person name="Tuo L."/>
        </authorList>
    </citation>
    <scope>NUCLEOTIDE SEQUENCE [LARGE SCALE GENOMIC DNA]</scope>
    <source>
        <strain evidence="2 3">M8JJ-5</strain>
    </source>
</reference>
<evidence type="ECO:0000313" key="2">
    <source>
        <dbReference type="EMBL" id="PVZ94443.1"/>
    </source>
</evidence>
<keyword evidence="1" id="KW-1133">Transmembrane helix</keyword>
<proteinExistence type="predicted"/>
<sequence length="86" mass="9402">MNDIVFLAVWTLMAVGFTILGAFFLRHLDAVTDRFRRLGTGMFGDGIADRMYRRGNLRLGAIAFVIVGPIFVVIGIVSLIGEVSAL</sequence>
<evidence type="ECO:0000256" key="1">
    <source>
        <dbReference type="SAM" id="Phobius"/>
    </source>
</evidence>
<keyword evidence="1" id="KW-0472">Membrane</keyword>